<organism evidence="1 2">
    <name type="scientific">Ferroacidibacillus organovorans</name>
    <dbReference type="NCBI Taxonomy" id="1765683"/>
    <lineage>
        <taxon>Bacteria</taxon>
        <taxon>Bacillati</taxon>
        <taxon>Bacillota</taxon>
        <taxon>Bacilli</taxon>
        <taxon>Bacillales</taxon>
        <taxon>Alicyclobacillaceae</taxon>
        <taxon>Ferroacidibacillus</taxon>
    </lineage>
</organism>
<dbReference type="AlphaFoldDB" id="A0A853K730"/>
<dbReference type="RefSeq" id="WP_067567090.1">
    <property type="nucleotide sequence ID" value="NZ_LSUQ01000072.1"/>
</dbReference>
<name>A0A853K730_9BACL</name>
<reference evidence="1 2" key="1">
    <citation type="submission" date="2016-02" db="EMBL/GenBank/DDBJ databases">
        <title>Draft genome sequence of Acidibacillus ferrooxidans SLC66.</title>
        <authorList>
            <person name="Oliveira G."/>
            <person name="Nancucheo I."/>
            <person name="Dall'Agnol H."/>
            <person name="Johnson B."/>
            <person name="Oliveira R."/>
            <person name="Nunes G.L."/>
            <person name="Tzotzos G."/>
            <person name="Orellana S.C."/>
            <person name="Salim A.C."/>
            <person name="Araujo F.M."/>
        </authorList>
    </citation>
    <scope>NUCLEOTIDE SEQUENCE [LARGE SCALE GENOMIC DNA]</scope>
    <source>
        <strain evidence="1 2">SLC66</strain>
    </source>
</reference>
<dbReference type="EMBL" id="LSUQ01000072">
    <property type="protein sequence ID" value="OAG91129.1"/>
    <property type="molecule type" value="Genomic_DNA"/>
</dbReference>
<accession>A0A853K730</accession>
<dbReference type="OrthoDB" id="2989281at2"/>
<dbReference type="Proteomes" id="UP000077421">
    <property type="component" value="Unassembled WGS sequence"/>
</dbReference>
<sequence length="91" mass="10586">MCPIAKQLLAEKLIDDFYEAYARGGQQKSRPQEDLVEQLKARLPTDQHAWLYRWEAECVETCTHELQQFANFIADLLMATPVHASDARRHE</sequence>
<protein>
    <submittedName>
        <fullName evidence="1">Uncharacterized protein</fullName>
    </submittedName>
</protein>
<evidence type="ECO:0000313" key="1">
    <source>
        <dbReference type="EMBL" id="OAG91129.1"/>
    </source>
</evidence>
<evidence type="ECO:0000313" key="2">
    <source>
        <dbReference type="Proteomes" id="UP000077421"/>
    </source>
</evidence>
<comment type="caution">
    <text evidence="1">The sequence shown here is derived from an EMBL/GenBank/DDBJ whole genome shotgun (WGS) entry which is preliminary data.</text>
</comment>
<proteinExistence type="predicted"/>
<gene>
    <name evidence="1" type="ORF">AYW79_13860</name>
</gene>